<evidence type="ECO:0000313" key="8">
    <source>
        <dbReference type="Proteomes" id="UP001302126"/>
    </source>
</evidence>
<name>A0AAN6X5Q4_9PEZI</name>
<dbReference type="Proteomes" id="UP001302126">
    <property type="component" value="Unassembled WGS sequence"/>
</dbReference>
<evidence type="ECO:0000313" key="7">
    <source>
        <dbReference type="EMBL" id="KAK4193385.1"/>
    </source>
</evidence>
<dbReference type="PANTHER" id="PTHR35042">
    <property type="entry name" value="ANTHRONE OXYGENASE ENCC"/>
    <property type="match status" value="1"/>
</dbReference>
<keyword evidence="4 6" id="KW-0472">Membrane</keyword>
<evidence type="ECO:0008006" key="9">
    <source>
        <dbReference type="Google" id="ProtNLM"/>
    </source>
</evidence>
<dbReference type="InterPro" id="IPR013901">
    <property type="entry name" value="Anthrone_oxy"/>
</dbReference>
<comment type="caution">
    <text evidence="7">The sequence shown here is derived from an EMBL/GenBank/DDBJ whole genome shotgun (WGS) entry which is preliminary data.</text>
</comment>
<feature type="transmembrane region" description="Helical" evidence="6">
    <location>
        <begin position="160"/>
        <end position="178"/>
    </location>
</feature>
<dbReference type="GO" id="GO:0016020">
    <property type="term" value="C:membrane"/>
    <property type="evidence" value="ECO:0007669"/>
    <property type="project" value="UniProtKB-SubCell"/>
</dbReference>
<organism evidence="7 8">
    <name type="scientific">Podospora australis</name>
    <dbReference type="NCBI Taxonomy" id="1536484"/>
    <lineage>
        <taxon>Eukaryota</taxon>
        <taxon>Fungi</taxon>
        <taxon>Dikarya</taxon>
        <taxon>Ascomycota</taxon>
        <taxon>Pezizomycotina</taxon>
        <taxon>Sordariomycetes</taxon>
        <taxon>Sordariomycetidae</taxon>
        <taxon>Sordariales</taxon>
        <taxon>Podosporaceae</taxon>
        <taxon>Podospora</taxon>
    </lineage>
</organism>
<keyword evidence="8" id="KW-1185">Reference proteome</keyword>
<proteinExistence type="inferred from homology"/>
<evidence type="ECO:0000256" key="3">
    <source>
        <dbReference type="ARBA" id="ARBA00022989"/>
    </source>
</evidence>
<feature type="transmembrane region" description="Helical" evidence="6">
    <location>
        <begin position="89"/>
        <end position="110"/>
    </location>
</feature>
<evidence type="ECO:0000256" key="2">
    <source>
        <dbReference type="ARBA" id="ARBA00022692"/>
    </source>
</evidence>
<reference evidence="7" key="2">
    <citation type="submission" date="2023-05" db="EMBL/GenBank/DDBJ databases">
        <authorList>
            <consortium name="Lawrence Berkeley National Laboratory"/>
            <person name="Steindorff A."/>
            <person name="Hensen N."/>
            <person name="Bonometti L."/>
            <person name="Westerberg I."/>
            <person name="Brannstrom I.O."/>
            <person name="Guillou S."/>
            <person name="Cros-Aarteil S."/>
            <person name="Calhoun S."/>
            <person name="Haridas S."/>
            <person name="Kuo A."/>
            <person name="Mondo S."/>
            <person name="Pangilinan J."/>
            <person name="Riley R."/>
            <person name="Labutti K."/>
            <person name="Andreopoulos B."/>
            <person name="Lipzen A."/>
            <person name="Chen C."/>
            <person name="Yanf M."/>
            <person name="Daum C."/>
            <person name="Ng V."/>
            <person name="Clum A."/>
            <person name="Ohm R."/>
            <person name="Martin F."/>
            <person name="Silar P."/>
            <person name="Natvig D."/>
            <person name="Lalanne C."/>
            <person name="Gautier V."/>
            <person name="Ament-Velasquez S.L."/>
            <person name="Kruys A."/>
            <person name="Hutchinson M.I."/>
            <person name="Powell A.J."/>
            <person name="Barry K."/>
            <person name="Miller A.N."/>
            <person name="Grigoriev I.V."/>
            <person name="Debuchy R."/>
            <person name="Gladieux P."/>
            <person name="Thoren M.H."/>
            <person name="Johannesson H."/>
        </authorList>
    </citation>
    <scope>NUCLEOTIDE SEQUENCE</scope>
    <source>
        <strain evidence="7">PSN309</strain>
    </source>
</reference>
<sequence>MAPSDMSITSPLEATTLLLSSLTTGLSLSFSVFLTPRLLEAPTPVMLTLWKNAYAQGKASLPTLTVATAAGYLYLALSKFRVSNDLFRAKLYAAAALLSLGIVPYTYAVMLPTNNALHKKEAEINAKVAGKTGGKGPMVVTEAEERGAKALVDWWGVLNLGRSVLLGVGAGVGVYASLW</sequence>
<dbReference type="EMBL" id="MU864351">
    <property type="protein sequence ID" value="KAK4193385.1"/>
    <property type="molecule type" value="Genomic_DNA"/>
</dbReference>
<reference evidence="7" key="1">
    <citation type="journal article" date="2023" name="Mol. Phylogenet. Evol.">
        <title>Genome-scale phylogeny and comparative genomics of the fungal order Sordariales.</title>
        <authorList>
            <person name="Hensen N."/>
            <person name="Bonometti L."/>
            <person name="Westerberg I."/>
            <person name="Brannstrom I.O."/>
            <person name="Guillou S."/>
            <person name="Cros-Aarteil S."/>
            <person name="Calhoun S."/>
            <person name="Haridas S."/>
            <person name="Kuo A."/>
            <person name="Mondo S."/>
            <person name="Pangilinan J."/>
            <person name="Riley R."/>
            <person name="LaButti K."/>
            <person name="Andreopoulos B."/>
            <person name="Lipzen A."/>
            <person name="Chen C."/>
            <person name="Yan M."/>
            <person name="Daum C."/>
            <person name="Ng V."/>
            <person name="Clum A."/>
            <person name="Steindorff A."/>
            <person name="Ohm R.A."/>
            <person name="Martin F."/>
            <person name="Silar P."/>
            <person name="Natvig D.O."/>
            <person name="Lalanne C."/>
            <person name="Gautier V."/>
            <person name="Ament-Velasquez S.L."/>
            <person name="Kruys A."/>
            <person name="Hutchinson M.I."/>
            <person name="Powell A.J."/>
            <person name="Barry K."/>
            <person name="Miller A.N."/>
            <person name="Grigoriev I.V."/>
            <person name="Debuchy R."/>
            <person name="Gladieux P."/>
            <person name="Hiltunen Thoren M."/>
            <person name="Johannesson H."/>
        </authorList>
    </citation>
    <scope>NUCLEOTIDE SEQUENCE</scope>
    <source>
        <strain evidence="7">PSN309</strain>
    </source>
</reference>
<feature type="transmembrane region" description="Helical" evidence="6">
    <location>
        <begin position="59"/>
        <end position="77"/>
    </location>
</feature>
<feature type="transmembrane region" description="Helical" evidence="6">
    <location>
        <begin position="12"/>
        <end position="39"/>
    </location>
</feature>
<gene>
    <name evidence="7" type="ORF">QBC35DRAFT_458436</name>
</gene>
<comment type="subcellular location">
    <subcellularLocation>
        <location evidence="1">Membrane</location>
        <topology evidence="1">Multi-pass membrane protein</topology>
    </subcellularLocation>
</comment>
<keyword evidence="3 6" id="KW-1133">Transmembrane helix</keyword>
<evidence type="ECO:0000256" key="4">
    <source>
        <dbReference type="ARBA" id="ARBA00023136"/>
    </source>
</evidence>
<evidence type="ECO:0000256" key="1">
    <source>
        <dbReference type="ARBA" id="ARBA00004141"/>
    </source>
</evidence>
<dbReference type="Pfam" id="PF08592">
    <property type="entry name" value="Anthrone_oxy"/>
    <property type="match status" value="1"/>
</dbReference>
<evidence type="ECO:0000256" key="5">
    <source>
        <dbReference type="ARBA" id="ARBA00034313"/>
    </source>
</evidence>
<keyword evidence="2 6" id="KW-0812">Transmembrane</keyword>
<protein>
    <recommendedName>
        <fullName evidence="9">DUF1772-domain-containing protein</fullName>
    </recommendedName>
</protein>
<accession>A0AAN6X5Q4</accession>
<comment type="similarity">
    <text evidence="5">Belongs to the anthrone oxygenase family.</text>
</comment>
<evidence type="ECO:0000256" key="6">
    <source>
        <dbReference type="SAM" id="Phobius"/>
    </source>
</evidence>
<dbReference type="AlphaFoldDB" id="A0AAN6X5Q4"/>
<dbReference type="PANTHER" id="PTHR35042:SF1">
    <property type="entry name" value="DUF1772-DOMAIN-CONTAINING PROTEIN"/>
    <property type="match status" value="1"/>
</dbReference>